<dbReference type="Proteomes" id="UP001158576">
    <property type="component" value="Chromosome 1"/>
</dbReference>
<organism evidence="10 11">
    <name type="scientific">Oikopleura dioica</name>
    <name type="common">Tunicate</name>
    <dbReference type="NCBI Taxonomy" id="34765"/>
    <lineage>
        <taxon>Eukaryota</taxon>
        <taxon>Metazoa</taxon>
        <taxon>Chordata</taxon>
        <taxon>Tunicata</taxon>
        <taxon>Appendicularia</taxon>
        <taxon>Copelata</taxon>
        <taxon>Oikopleuridae</taxon>
        <taxon>Oikopleura</taxon>
    </lineage>
</organism>
<name>A0ABN7SQ18_OIKDI</name>
<evidence type="ECO:0000313" key="10">
    <source>
        <dbReference type="EMBL" id="CAG5102839.1"/>
    </source>
</evidence>
<feature type="transmembrane region" description="Helical" evidence="8">
    <location>
        <begin position="37"/>
        <end position="61"/>
    </location>
</feature>
<feature type="transmembrane region" description="Helical" evidence="8">
    <location>
        <begin position="311"/>
        <end position="336"/>
    </location>
</feature>
<feature type="transmembrane region" description="Helical" evidence="8">
    <location>
        <begin position="430"/>
        <end position="462"/>
    </location>
</feature>
<dbReference type="Pfam" id="PF00375">
    <property type="entry name" value="SDF"/>
    <property type="match status" value="1"/>
</dbReference>
<dbReference type="SUPFAM" id="SSF118215">
    <property type="entry name" value="Proton glutamate symport protein"/>
    <property type="match status" value="1"/>
</dbReference>
<keyword evidence="2 8" id="KW-0813">Transport</keyword>
<reference evidence="10 11" key="1">
    <citation type="submission" date="2021-04" db="EMBL/GenBank/DDBJ databases">
        <authorList>
            <person name="Bliznina A."/>
        </authorList>
    </citation>
    <scope>NUCLEOTIDE SEQUENCE [LARGE SCALE GENOMIC DNA]</scope>
</reference>
<evidence type="ECO:0000256" key="6">
    <source>
        <dbReference type="ARBA" id="ARBA00023136"/>
    </source>
</evidence>
<sequence length="534" mass="57092">MTISGVILGICLGFGLKAVEPPFDKVDIEYIKFPGTMLLQALKMCVLPLIVFSIISGIASLDSKTTGKMGGIAVAYYGTTTLLAVIEGIILCAAIRPGVTPGSSSGEVVSTSGDLATVDTLLDLIRNLLPTNIVMATFSQSSTYRKRTITTHDCRGLSPGLLGTIFDEDSYDINCITTTKAFSLTKDNVNDPDYGYNSTLCSYVQTKEEFINSEMQYECEWKGIGTNYSHTGGGPRENVLGVLFFSISLALAITRIPDKRIREVLVAFFNAMNDAILRVVFVIIWYAPIGIIFLIAPIVMSDDFNEVGLSLLRYSGTVIGGLALHSLIILPIVFILGTKDFTLRAPLNVIKYVKGVSQALLTAFATGSSSATLPLTMSTLEINNDMDQRITRFVLPIGATINMDGTALYEAVAAIYIAQAEGLPLSFGDYILISITATVASIGAAGIPQAGLVTMIIVLTAIGLPPDRVSLILAVDPILDRFRTAINVMGDAMGCGVVRANVSLDEIEQAGVQNDALEEPASPPRKKNQVASEL</sequence>
<accession>A0ABN7SQ18</accession>
<evidence type="ECO:0000256" key="9">
    <source>
        <dbReference type="SAM" id="MobiDB-lite"/>
    </source>
</evidence>
<dbReference type="Gene3D" id="1.10.3860.10">
    <property type="entry name" value="Sodium:dicarboxylate symporter"/>
    <property type="match status" value="2"/>
</dbReference>
<dbReference type="PRINTS" id="PR00173">
    <property type="entry name" value="EDTRNSPORT"/>
</dbReference>
<keyword evidence="5 8" id="KW-1133">Transmembrane helix</keyword>
<evidence type="ECO:0000256" key="5">
    <source>
        <dbReference type="ARBA" id="ARBA00022989"/>
    </source>
</evidence>
<evidence type="ECO:0000256" key="3">
    <source>
        <dbReference type="ARBA" id="ARBA00022692"/>
    </source>
</evidence>
<comment type="subcellular location">
    <subcellularLocation>
        <location evidence="1 8">Membrane</location>
        <topology evidence="1 8">Multi-pass membrane protein</topology>
    </subcellularLocation>
</comment>
<dbReference type="InterPro" id="IPR036458">
    <property type="entry name" value="Na:dicarbo_symporter_sf"/>
</dbReference>
<protein>
    <recommendedName>
        <fullName evidence="8">Amino acid transporter</fullName>
    </recommendedName>
</protein>
<dbReference type="PANTHER" id="PTHR11958">
    <property type="entry name" value="SODIUM/DICARBOXYLATE SYMPORTER-RELATED"/>
    <property type="match status" value="1"/>
</dbReference>
<evidence type="ECO:0000256" key="7">
    <source>
        <dbReference type="ARBA" id="ARBA00023180"/>
    </source>
</evidence>
<gene>
    <name evidence="10" type="ORF">OKIOD_LOCUS9256</name>
</gene>
<keyword evidence="11" id="KW-1185">Reference proteome</keyword>
<evidence type="ECO:0000256" key="8">
    <source>
        <dbReference type="RuleBase" id="RU361216"/>
    </source>
</evidence>
<feature type="region of interest" description="Disordered" evidence="9">
    <location>
        <begin position="513"/>
        <end position="534"/>
    </location>
</feature>
<evidence type="ECO:0000313" key="11">
    <source>
        <dbReference type="Proteomes" id="UP001158576"/>
    </source>
</evidence>
<dbReference type="InterPro" id="IPR018107">
    <property type="entry name" value="Na-dicarboxylate_symporter_CS"/>
</dbReference>
<feature type="transmembrane region" description="Helical" evidence="8">
    <location>
        <begin position="393"/>
        <end position="418"/>
    </location>
</feature>
<dbReference type="InterPro" id="IPR050746">
    <property type="entry name" value="DAACS"/>
</dbReference>
<keyword evidence="3 8" id="KW-0812">Transmembrane</keyword>
<feature type="transmembrane region" description="Helical" evidence="8">
    <location>
        <begin position="73"/>
        <end position="96"/>
    </location>
</feature>
<evidence type="ECO:0000256" key="2">
    <source>
        <dbReference type="ARBA" id="ARBA00022448"/>
    </source>
</evidence>
<dbReference type="InterPro" id="IPR001991">
    <property type="entry name" value="Na-dicarboxylate_symporter"/>
</dbReference>
<keyword evidence="6 8" id="KW-0472">Membrane</keyword>
<evidence type="ECO:0000256" key="1">
    <source>
        <dbReference type="ARBA" id="ARBA00004141"/>
    </source>
</evidence>
<dbReference type="PANTHER" id="PTHR11958:SF63">
    <property type="entry name" value="AMINO ACID TRANSPORTER"/>
    <property type="match status" value="1"/>
</dbReference>
<feature type="transmembrane region" description="Helical" evidence="8">
    <location>
        <begin position="275"/>
        <end position="299"/>
    </location>
</feature>
<keyword evidence="4 8" id="KW-0769">Symport</keyword>
<dbReference type="PROSITE" id="PS00714">
    <property type="entry name" value="NA_DICARBOXYL_SYMP_2"/>
    <property type="match status" value="1"/>
</dbReference>
<proteinExistence type="inferred from homology"/>
<feature type="transmembrane region" description="Helical" evidence="8">
    <location>
        <begin position="238"/>
        <end position="254"/>
    </location>
</feature>
<dbReference type="EMBL" id="OU015566">
    <property type="protein sequence ID" value="CAG5102839.1"/>
    <property type="molecule type" value="Genomic_DNA"/>
</dbReference>
<keyword evidence="7" id="KW-0325">Glycoprotein</keyword>
<comment type="similarity">
    <text evidence="8">Belongs to the dicarboxylate/amino acid:cation symporter (DAACS) (TC 2.A.23) family.</text>
</comment>
<evidence type="ECO:0000256" key="4">
    <source>
        <dbReference type="ARBA" id="ARBA00022847"/>
    </source>
</evidence>